<evidence type="ECO:0000313" key="3">
    <source>
        <dbReference type="Proteomes" id="UP000646548"/>
    </source>
</evidence>
<dbReference type="AlphaFoldDB" id="A0A834F716"/>
<organism evidence="2 3">
    <name type="scientific">Oryzias melastigma</name>
    <name type="common">Marine medaka</name>
    <dbReference type="NCBI Taxonomy" id="30732"/>
    <lineage>
        <taxon>Eukaryota</taxon>
        <taxon>Metazoa</taxon>
        <taxon>Chordata</taxon>
        <taxon>Craniata</taxon>
        <taxon>Vertebrata</taxon>
        <taxon>Euteleostomi</taxon>
        <taxon>Actinopterygii</taxon>
        <taxon>Neopterygii</taxon>
        <taxon>Teleostei</taxon>
        <taxon>Neoteleostei</taxon>
        <taxon>Acanthomorphata</taxon>
        <taxon>Ovalentaria</taxon>
        <taxon>Atherinomorphae</taxon>
        <taxon>Beloniformes</taxon>
        <taxon>Adrianichthyidae</taxon>
        <taxon>Oryziinae</taxon>
        <taxon>Oryzias</taxon>
    </lineage>
</organism>
<reference evidence="2" key="1">
    <citation type="journal article" name="BMC Genomics">
        <title>Long-read sequencing and de novo genome assembly of marine medaka (Oryzias melastigma).</title>
        <authorList>
            <person name="Liang P."/>
            <person name="Saqib H.S.A."/>
            <person name="Ni X."/>
            <person name="Shen Y."/>
        </authorList>
    </citation>
    <scope>NUCLEOTIDE SEQUENCE</scope>
    <source>
        <strain evidence="2">Bigg-433</strain>
    </source>
</reference>
<proteinExistence type="predicted"/>
<feature type="compositionally biased region" description="Basic and acidic residues" evidence="1">
    <location>
        <begin position="221"/>
        <end position="235"/>
    </location>
</feature>
<evidence type="ECO:0000256" key="1">
    <source>
        <dbReference type="SAM" id="MobiDB-lite"/>
    </source>
</evidence>
<protein>
    <submittedName>
        <fullName evidence="2">Uncharacterized protein</fullName>
    </submittedName>
</protein>
<feature type="region of interest" description="Disordered" evidence="1">
    <location>
        <begin position="93"/>
        <end position="127"/>
    </location>
</feature>
<feature type="compositionally biased region" description="Basic and acidic residues" evidence="1">
    <location>
        <begin position="185"/>
        <end position="206"/>
    </location>
</feature>
<name>A0A834F716_ORYME</name>
<dbReference type="EMBL" id="WKFB01000424">
    <property type="protein sequence ID" value="KAF6723479.1"/>
    <property type="molecule type" value="Genomic_DNA"/>
</dbReference>
<feature type="region of interest" description="Disordered" evidence="1">
    <location>
        <begin position="183"/>
        <end position="235"/>
    </location>
</feature>
<sequence>MSSFVSGSLSSLMVEVFRFTEIILKHLSAEEEEGIRLWAGRSYRLVSDAAAAAAGAAGFLLSVRTEFQFLLFSHTFVISRSSSARLFTAAEPTEAAEGVEAGPPGEDEGTSPDAEKKKKKKRVVEDKRADVAERHEELQVLLLDVERSSSIGPEAEHLHTSAERAEFPFASLSSAVIYLPARSALRREDEERRDEAPCSSGHDDTLTIRGAGGTALTEPMKAGRRETGRDTAESP</sequence>
<dbReference type="Proteomes" id="UP000646548">
    <property type="component" value="Unassembled WGS sequence"/>
</dbReference>
<gene>
    <name evidence="2" type="ORF">FQA47_005161</name>
</gene>
<accession>A0A834F716</accession>
<comment type="caution">
    <text evidence="2">The sequence shown here is derived from an EMBL/GenBank/DDBJ whole genome shotgun (WGS) entry which is preliminary data.</text>
</comment>
<evidence type="ECO:0000313" key="2">
    <source>
        <dbReference type="EMBL" id="KAF6723479.1"/>
    </source>
</evidence>